<dbReference type="GO" id="GO:0008781">
    <property type="term" value="F:N-acylneuraminate cytidylyltransferase activity"/>
    <property type="evidence" value="ECO:0007669"/>
    <property type="project" value="UniProtKB-EC"/>
</dbReference>
<dbReference type="PANTHER" id="PTHR21485:SF6">
    <property type="entry name" value="N-ACYLNEURAMINATE CYTIDYLYLTRANSFERASE-RELATED"/>
    <property type="match status" value="1"/>
</dbReference>
<dbReference type="OrthoDB" id="9805604at2"/>
<dbReference type="Gene3D" id="3.90.550.10">
    <property type="entry name" value="Spore Coat Polysaccharide Biosynthesis Protein SpsA, Chain A"/>
    <property type="match status" value="1"/>
</dbReference>
<evidence type="ECO:0000313" key="1">
    <source>
        <dbReference type="EMBL" id="SAI74831.1"/>
    </source>
</evidence>
<keyword evidence="1" id="KW-0808">Transferase</keyword>
<protein>
    <submittedName>
        <fullName evidence="1">N-acylneuraminate cytidylyltransferase</fullName>
        <ecNumber evidence="1">2.7.7.43</ecNumber>
    </submittedName>
</protein>
<dbReference type="AlphaFoldDB" id="A0A157SWW5"/>
<dbReference type="InterPro" id="IPR003329">
    <property type="entry name" value="Cytidylyl_trans"/>
</dbReference>
<dbReference type="Proteomes" id="UP000076848">
    <property type="component" value="Unassembled WGS sequence"/>
</dbReference>
<sequence>MRNVLALVPARGGSRRVPRKNVLPLGGLPLIGWSIRAALRSGICKEVRVSTDDAEIAEVARSLGASVPTMRPAELATDLAGSVEVALHELALFEAEHGPADGLLLLQPTSPFRGPDAISQAWALFRSHGGTRPVVSVSPAASHPAWTFRMADEGMSPVLGWDALAVRSQDLEAMWTLNGSLYLISPDRLRRDRRFLTQDVLPFPMTAVAEGVDIDTWLDWHFAESVLAMESITPPLPV</sequence>
<accession>A0A157SWW5</accession>
<dbReference type="STRING" id="288768.SAMEA3906486_05549"/>
<dbReference type="CDD" id="cd02513">
    <property type="entry name" value="CMP-NeuAc_Synthase"/>
    <property type="match status" value="1"/>
</dbReference>
<dbReference type="RefSeq" id="WP_066134646.1">
    <property type="nucleotide sequence ID" value="NZ_FKIF01000010.1"/>
</dbReference>
<dbReference type="InterPro" id="IPR050793">
    <property type="entry name" value="CMP-NeuNAc_synthase"/>
</dbReference>
<dbReference type="InterPro" id="IPR029044">
    <property type="entry name" value="Nucleotide-diphossugar_trans"/>
</dbReference>
<proteinExistence type="predicted"/>
<dbReference type="Pfam" id="PF02348">
    <property type="entry name" value="CTP_transf_3"/>
    <property type="match status" value="1"/>
</dbReference>
<dbReference type="PANTHER" id="PTHR21485">
    <property type="entry name" value="HAD SUPERFAMILY MEMBERS CMAS AND KDSC"/>
    <property type="match status" value="1"/>
</dbReference>
<gene>
    <name evidence="1" type="primary">neuA</name>
    <name evidence="1" type="ORF">SAMEA3906486_05549</name>
</gene>
<evidence type="ECO:0000313" key="2">
    <source>
        <dbReference type="Proteomes" id="UP000076848"/>
    </source>
</evidence>
<organism evidence="1 2">
    <name type="scientific">Bordetella ansorpii</name>
    <dbReference type="NCBI Taxonomy" id="288768"/>
    <lineage>
        <taxon>Bacteria</taxon>
        <taxon>Pseudomonadati</taxon>
        <taxon>Pseudomonadota</taxon>
        <taxon>Betaproteobacteria</taxon>
        <taxon>Burkholderiales</taxon>
        <taxon>Alcaligenaceae</taxon>
        <taxon>Bordetella</taxon>
    </lineage>
</organism>
<dbReference type="EC" id="2.7.7.43" evidence="1"/>
<name>A0A157SWW5_9BORD</name>
<dbReference type="SUPFAM" id="SSF53448">
    <property type="entry name" value="Nucleotide-diphospho-sugar transferases"/>
    <property type="match status" value="1"/>
</dbReference>
<keyword evidence="1" id="KW-0548">Nucleotidyltransferase</keyword>
<keyword evidence="2" id="KW-1185">Reference proteome</keyword>
<dbReference type="EMBL" id="FKIF01000010">
    <property type="protein sequence ID" value="SAI74831.1"/>
    <property type="molecule type" value="Genomic_DNA"/>
</dbReference>
<reference evidence="1 2" key="1">
    <citation type="submission" date="2016-04" db="EMBL/GenBank/DDBJ databases">
        <authorList>
            <consortium name="Pathogen Informatics"/>
        </authorList>
    </citation>
    <scope>NUCLEOTIDE SEQUENCE [LARGE SCALE GENOMIC DNA]</scope>
    <source>
        <strain evidence="1 2">H050680373</strain>
    </source>
</reference>